<dbReference type="AlphaFoldDB" id="A0A9R1C850"/>
<evidence type="ECO:0000256" key="1">
    <source>
        <dbReference type="SAM" id="SignalP"/>
    </source>
</evidence>
<reference evidence="2" key="1">
    <citation type="journal article" date="2022" name="Int. J. Syst. Evol. Microbiol.">
        <title>Prevotella lacticifex sp. nov., isolated from the rumen of cows.</title>
        <authorList>
            <person name="Shinkai T."/>
            <person name="Ikeyama N."/>
            <person name="Kumagai M."/>
            <person name="Ohmori H."/>
            <person name="Sakamoto M."/>
            <person name="Ohkuma M."/>
            <person name="Mitsumori M."/>
        </authorList>
    </citation>
    <scope>NUCLEOTIDE SEQUENCE</scope>
    <source>
        <strain evidence="2">R5076</strain>
    </source>
</reference>
<dbReference type="Proteomes" id="UP000825483">
    <property type="component" value="Unassembled WGS sequence"/>
</dbReference>
<keyword evidence="3" id="KW-1185">Reference proteome</keyword>
<protein>
    <recommendedName>
        <fullName evidence="4">Lipoprotein</fullName>
    </recommendedName>
</protein>
<dbReference type="EMBL" id="BPUB01000001">
    <property type="protein sequence ID" value="GJG57776.1"/>
    <property type="molecule type" value="Genomic_DNA"/>
</dbReference>
<feature type="signal peptide" evidence="1">
    <location>
        <begin position="1"/>
        <end position="26"/>
    </location>
</feature>
<evidence type="ECO:0008006" key="4">
    <source>
        <dbReference type="Google" id="ProtNLM"/>
    </source>
</evidence>
<feature type="chain" id="PRO_5040291991" description="Lipoprotein" evidence="1">
    <location>
        <begin position="27"/>
        <end position="710"/>
    </location>
</feature>
<keyword evidence="1" id="KW-0732">Signal</keyword>
<dbReference type="PROSITE" id="PS51257">
    <property type="entry name" value="PROKAR_LIPOPROTEIN"/>
    <property type="match status" value="1"/>
</dbReference>
<comment type="caution">
    <text evidence="2">The sequence shown here is derived from an EMBL/GenBank/DDBJ whole genome shotgun (WGS) entry which is preliminary data.</text>
</comment>
<gene>
    <name evidence="2" type="ORF">PRLR5076_06270</name>
</gene>
<evidence type="ECO:0000313" key="2">
    <source>
        <dbReference type="EMBL" id="GJG57776.1"/>
    </source>
</evidence>
<organism evidence="2 3">
    <name type="scientific">Prevotella lacticifex</name>
    <dbReference type="NCBI Taxonomy" id="2854755"/>
    <lineage>
        <taxon>Bacteria</taxon>
        <taxon>Pseudomonadati</taxon>
        <taxon>Bacteroidota</taxon>
        <taxon>Bacteroidia</taxon>
        <taxon>Bacteroidales</taxon>
        <taxon>Prevotellaceae</taxon>
        <taxon>Prevotella</taxon>
    </lineage>
</organism>
<dbReference type="RefSeq" id="WP_223930034.1">
    <property type="nucleotide sequence ID" value="NZ_BPTU01000004.1"/>
</dbReference>
<sequence length="710" mass="76597">MKRYFNYAFLGAIALLGATMFTGCSGSDDAVAENNPNYDATTGLVKSQFVLNIASNAKPTRSGGTTVQAGGENFRGIDNTLLFAYKTGKNSGNRFVDATLAGGAAANRYDLGRVAAADFLDNNGSNSHRILELAMPTGTDAMLFYGKAIKSNSDKDEEVGKVTYSVSGSTATDFHFDLNTRVGENTTKFEHTAQILAAIMTKIINVSGSYTVVKADYPSWTGNDGDVLTSTWKEMNPGAKPGGQDRTLSPLEEILYKAFTTLTSYGDHELRGGSAMAILTTVKDLYSVTIKVANATPTSPYEELAKHLAQNINTQINSYFTSSGTEAVTGFNGVDVIKTAMGTSWNTEWNDVVTTELSNFPVTTFTLPEGAAQLEYTSSTNTFSHKHPGVSLLDKSTSTNPDAYTFPAELMYYCNSGVRTSNTEKTDAKFPNGVTNWDTEDQWTTNGWESGSNVVTSATRATAMTKNVNYGVAMLKSTVQIKEGITALEDNRKALNPGEENKTIASSNINFTWTGVIVGGQPVRVDWQFLPLSASTFDKLVYDNQVAGDAAGTAVPKTAGSASAPNYTILFDNYNSGAAQNKVRVALQFVNNGDDFWGRDNLIRKGQTFYLVAELDPTGKEIPAANWDTHYQVPPLDGEGNSTKTTRIFVQDYMTTVNFKLTADATNHTSSLQDAYVTIPDLRSSQLSFGLSVDLDWRAGLTFDADLGGN</sequence>
<dbReference type="GeneID" id="72468677"/>
<accession>A0A9R1C850</accession>
<evidence type="ECO:0000313" key="3">
    <source>
        <dbReference type="Proteomes" id="UP000825483"/>
    </source>
</evidence>
<proteinExistence type="predicted"/>
<name>A0A9R1C850_9BACT</name>